<evidence type="ECO:0000256" key="1">
    <source>
        <dbReference type="ARBA" id="ARBA00022679"/>
    </source>
</evidence>
<evidence type="ECO:0000259" key="2">
    <source>
        <dbReference type="Pfam" id="PF00912"/>
    </source>
</evidence>
<comment type="caution">
    <text evidence="3">The sequence shown here is derived from an EMBL/GenBank/DDBJ whole genome shotgun (WGS) entry which is preliminary data.</text>
</comment>
<dbReference type="EMBL" id="JABACJ020000035">
    <property type="protein sequence ID" value="MBU3878461.1"/>
    <property type="molecule type" value="Genomic_DNA"/>
</dbReference>
<evidence type="ECO:0000313" key="3">
    <source>
        <dbReference type="EMBL" id="MBU3878461.1"/>
    </source>
</evidence>
<proteinExistence type="predicted"/>
<feature type="domain" description="Glycosyl transferase family 51" evidence="2">
    <location>
        <begin position="44"/>
        <end position="213"/>
    </location>
</feature>
<accession>A0ABS6DAC4</accession>
<dbReference type="PANTHER" id="PTHR32282">
    <property type="entry name" value="BINDING PROTEIN TRANSPEPTIDASE, PUTATIVE-RELATED"/>
    <property type="match status" value="1"/>
</dbReference>
<dbReference type="InterPro" id="IPR001264">
    <property type="entry name" value="Glyco_trans_51"/>
</dbReference>
<gene>
    <name evidence="3" type="ORF">HGO97_021915</name>
</gene>
<dbReference type="PANTHER" id="PTHR32282:SF33">
    <property type="entry name" value="PEPTIDOGLYCAN GLYCOSYLTRANSFERASE"/>
    <property type="match status" value="1"/>
</dbReference>
<sequence>MKFIRRFLTFLLLCLLCTGAFVGYRGYERYQDALAKVSLEEKVAEIQSKPSYTPVTDLPQVYLDAVVAVEDKRFYKHPGIDVISIARAIKNDIEAGQLIEGGSTITQQLAKNMYFDQERSITRKVAEVFMAFKLERNYSKKEILELYVNNIYFGDTYYCVADACQGYFGKEPKDMDSYESTMLAGIPNAPSAYSPDVSLELAHQRQQKVVWSMVRQKYLTQEEADQINNRIKEAAAQ</sequence>
<keyword evidence="4" id="KW-1185">Reference proteome</keyword>
<reference evidence="3 4" key="1">
    <citation type="submission" date="2021-06" db="EMBL/GenBank/DDBJ databases">
        <title>Faecalicatena sp. nov. isolated from porcine feces.</title>
        <authorList>
            <person name="Oh B.S."/>
            <person name="Lee J.H."/>
        </authorList>
    </citation>
    <scope>NUCLEOTIDE SEQUENCE [LARGE SCALE GENOMIC DNA]</scope>
    <source>
        <strain evidence="3 4">AGMB00832</strain>
    </source>
</reference>
<dbReference type="InterPro" id="IPR050396">
    <property type="entry name" value="Glycosyltr_51/Transpeptidase"/>
</dbReference>
<evidence type="ECO:0000313" key="4">
    <source>
        <dbReference type="Proteomes" id="UP000723714"/>
    </source>
</evidence>
<dbReference type="Pfam" id="PF00912">
    <property type="entry name" value="Transgly"/>
    <property type="match status" value="1"/>
</dbReference>
<protein>
    <submittedName>
        <fullName evidence="3">Transglycosylase domain-containing protein</fullName>
    </submittedName>
</protein>
<dbReference type="RefSeq" id="WP_216245255.1">
    <property type="nucleotide sequence ID" value="NZ_JABACJ020000035.1"/>
</dbReference>
<name>A0ABS6DAC4_9FIRM</name>
<organism evidence="3 4">
    <name type="scientific">Faecalicatena faecalis</name>
    <dbReference type="NCBI Taxonomy" id="2726362"/>
    <lineage>
        <taxon>Bacteria</taxon>
        <taxon>Bacillati</taxon>
        <taxon>Bacillota</taxon>
        <taxon>Clostridia</taxon>
        <taxon>Lachnospirales</taxon>
        <taxon>Lachnospiraceae</taxon>
        <taxon>Faecalicatena</taxon>
    </lineage>
</organism>
<keyword evidence="1" id="KW-0808">Transferase</keyword>
<dbReference type="Proteomes" id="UP000723714">
    <property type="component" value="Unassembled WGS sequence"/>
</dbReference>